<dbReference type="AlphaFoldDB" id="A0A0A9CVP9"/>
<reference evidence="2" key="2">
    <citation type="journal article" date="2015" name="Data Brief">
        <title>Shoot transcriptome of the giant reed, Arundo donax.</title>
        <authorList>
            <person name="Barrero R.A."/>
            <person name="Guerrero F.D."/>
            <person name="Moolhuijzen P."/>
            <person name="Goolsby J.A."/>
            <person name="Tidwell J."/>
            <person name="Bellgard S.E."/>
            <person name="Bellgard M.I."/>
        </authorList>
    </citation>
    <scope>NUCLEOTIDE SEQUENCE</scope>
    <source>
        <tissue evidence="2">Shoot tissue taken approximately 20 cm above the soil surface</tissue>
    </source>
</reference>
<proteinExistence type="predicted"/>
<dbReference type="EMBL" id="GBRH01218264">
    <property type="protein sequence ID" value="JAD79631.1"/>
    <property type="molecule type" value="Transcribed_RNA"/>
</dbReference>
<reference evidence="2" key="1">
    <citation type="submission" date="2014-09" db="EMBL/GenBank/DDBJ databases">
        <authorList>
            <person name="Magalhaes I.L.F."/>
            <person name="Oliveira U."/>
            <person name="Santos F.R."/>
            <person name="Vidigal T.H.D.A."/>
            <person name="Brescovit A.D."/>
            <person name="Santos A.J."/>
        </authorList>
    </citation>
    <scope>NUCLEOTIDE SEQUENCE</scope>
    <source>
        <tissue evidence="2">Shoot tissue taken approximately 20 cm above the soil surface</tissue>
    </source>
</reference>
<evidence type="ECO:0000313" key="2">
    <source>
        <dbReference type="EMBL" id="JAD79631.1"/>
    </source>
</evidence>
<sequence>MGSVHQSSKQRRPPCGFPSLSLFSPPPIGLILVLLIFCPIFKVLMMLFDGIGSQSF</sequence>
<keyword evidence="1" id="KW-0812">Transmembrane</keyword>
<keyword evidence="1" id="KW-1133">Transmembrane helix</keyword>
<keyword evidence="1" id="KW-0472">Membrane</keyword>
<protein>
    <submittedName>
        <fullName evidence="2">Uncharacterized protein</fullName>
    </submittedName>
</protein>
<name>A0A0A9CVP9_ARUDO</name>
<organism evidence="2">
    <name type="scientific">Arundo donax</name>
    <name type="common">Giant reed</name>
    <name type="synonym">Donax arundinaceus</name>
    <dbReference type="NCBI Taxonomy" id="35708"/>
    <lineage>
        <taxon>Eukaryota</taxon>
        <taxon>Viridiplantae</taxon>
        <taxon>Streptophyta</taxon>
        <taxon>Embryophyta</taxon>
        <taxon>Tracheophyta</taxon>
        <taxon>Spermatophyta</taxon>
        <taxon>Magnoliopsida</taxon>
        <taxon>Liliopsida</taxon>
        <taxon>Poales</taxon>
        <taxon>Poaceae</taxon>
        <taxon>PACMAD clade</taxon>
        <taxon>Arundinoideae</taxon>
        <taxon>Arundineae</taxon>
        <taxon>Arundo</taxon>
    </lineage>
</organism>
<feature type="transmembrane region" description="Helical" evidence="1">
    <location>
        <begin position="28"/>
        <end position="48"/>
    </location>
</feature>
<accession>A0A0A9CVP9</accession>
<evidence type="ECO:0000256" key="1">
    <source>
        <dbReference type="SAM" id="Phobius"/>
    </source>
</evidence>